<evidence type="ECO:0000256" key="1">
    <source>
        <dbReference type="SAM" id="SignalP"/>
    </source>
</evidence>
<name>A0A0D6Q520_KOMEU</name>
<dbReference type="AlphaFoldDB" id="A0A0D6Q520"/>
<comment type="caution">
    <text evidence="2">The sequence shown here is derived from an EMBL/GenBank/DDBJ whole genome shotgun (WGS) entry which is preliminary data.</text>
</comment>
<dbReference type="Proteomes" id="UP000032675">
    <property type="component" value="Unassembled WGS sequence"/>
</dbReference>
<gene>
    <name evidence="2" type="ORF">Geu3261_0274_002</name>
</gene>
<protein>
    <recommendedName>
        <fullName evidence="4">Cysteine rich repeat-containing protein</fullName>
    </recommendedName>
</protein>
<organism evidence="2 3">
    <name type="scientific">Komagataeibacter europaeus NBRC 3261</name>
    <dbReference type="NCBI Taxonomy" id="1234669"/>
    <lineage>
        <taxon>Bacteria</taxon>
        <taxon>Pseudomonadati</taxon>
        <taxon>Pseudomonadota</taxon>
        <taxon>Alphaproteobacteria</taxon>
        <taxon>Acetobacterales</taxon>
        <taxon>Acetobacteraceae</taxon>
        <taxon>Komagataeibacter</taxon>
    </lineage>
</organism>
<accession>A0A0D6Q520</accession>
<feature type="chain" id="PRO_5002310685" description="Cysteine rich repeat-containing protein" evidence="1">
    <location>
        <begin position="24"/>
        <end position="77"/>
    </location>
</feature>
<keyword evidence="1" id="KW-0732">Signal</keyword>
<evidence type="ECO:0000313" key="3">
    <source>
        <dbReference type="Proteomes" id="UP000032675"/>
    </source>
</evidence>
<evidence type="ECO:0008006" key="4">
    <source>
        <dbReference type="Google" id="ProtNLM"/>
    </source>
</evidence>
<reference evidence="2 3" key="1">
    <citation type="submission" date="2012-11" db="EMBL/GenBank/DDBJ databases">
        <title>Whole genome sequence of Gluconacetobacter europaeus NBRC3261.</title>
        <authorList>
            <person name="Azuma Y."/>
            <person name="Higashiura N."/>
            <person name="Hirakawa H."/>
            <person name="Matsushita K."/>
        </authorList>
    </citation>
    <scope>NUCLEOTIDE SEQUENCE [LARGE SCALE GENOMIC DNA]</scope>
    <source>
        <strain evidence="2 3">NBRC 3261</strain>
    </source>
</reference>
<proteinExistence type="predicted"/>
<evidence type="ECO:0000313" key="2">
    <source>
        <dbReference type="EMBL" id="GAN97841.1"/>
    </source>
</evidence>
<feature type="signal peptide" evidence="1">
    <location>
        <begin position="1"/>
        <end position="23"/>
    </location>
</feature>
<dbReference type="EMBL" id="BANI01000235">
    <property type="protein sequence ID" value="GAN97841.1"/>
    <property type="molecule type" value="Genomic_DNA"/>
</dbReference>
<sequence length="77" mass="8201">MRQSVFCALPIVTGLGMALPANAYSADPGTPQQVAACKVDALRLCPLDIPDTRLVEACMQRRIADLSPACRDTVQGK</sequence>